<evidence type="ECO:0000256" key="1">
    <source>
        <dbReference type="SAM" id="MobiDB-lite"/>
    </source>
</evidence>
<feature type="region of interest" description="Disordered" evidence="1">
    <location>
        <begin position="259"/>
        <end position="287"/>
    </location>
</feature>
<feature type="compositionally biased region" description="Polar residues" evidence="1">
    <location>
        <begin position="178"/>
        <end position="206"/>
    </location>
</feature>
<evidence type="ECO:0000259" key="2">
    <source>
        <dbReference type="PROSITE" id="PS50003"/>
    </source>
</evidence>
<dbReference type="GeneID" id="102209760"/>
<dbReference type="SMART" id="SM00233">
    <property type="entry name" value="PH"/>
    <property type="match status" value="1"/>
</dbReference>
<dbReference type="RefSeq" id="XP_013766700.1">
    <property type="nucleotide sequence ID" value="XM_013911246.1"/>
</dbReference>
<accession>A0A9Y6JDX2</accession>
<evidence type="ECO:0000313" key="3">
    <source>
        <dbReference type="Proteomes" id="UP000695023"/>
    </source>
</evidence>
<protein>
    <submittedName>
        <fullName evidence="4">Uncharacterized protein LOC102209760 isoform X2</fullName>
    </submittedName>
</protein>
<dbReference type="InterPro" id="IPR011993">
    <property type="entry name" value="PH-like_dom_sf"/>
</dbReference>
<proteinExistence type="predicted"/>
<dbReference type="InterPro" id="IPR001849">
    <property type="entry name" value="PH_domain"/>
</dbReference>
<feature type="compositionally biased region" description="Polar residues" evidence="1">
    <location>
        <begin position="215"/>
        <end position="225"/>
    </location>
</feature>
<sequence>MSVDGTELLFESFLQKRKDTVKMRWVTYWFRLQNTTLFFYTKKNGNASSLRGFYYIYTVQSVREVQKADRKRFIFEITMTNGKKKVLAAETEDLRKEWVRCLWQAMHLSASTTSVSEGAQLDVCEQRERLHSMAPICSHRESVMEELPIRPLSAPPPSDYIYAQPHKICPRTKDTLQPKDTWQPKETSQLQDTWQPKETSQPQKTWQPKDAWQPKETSQPQNTWQPKDAWQPKETSQPQNTWQPIEQDNEEGIYQNTGKAYQNRNDDCPSDPQWSSQMSSAEAGQEGHYDVLPIRNRLCKANRSAEAEEDVYDVPAFYRQTAECHESVYDVPSSLLRTMCDHTIDNQPEEGTYWNI</sequence>
<gene>
    <name evidence="4" type="primary">LOC102209760</name>
</gene>
<feature type="compositionally biased region" description="Polar residues" evidence="1">
    <location>
        <begin position="233"/>
        <end position="246"/>
    </location>
</feature>
<feature type="region of interest" description="Disordered" evidence="1">
    <location>
        <begin position="171"/>
        <end position="246"/>
    </location>
</feature>
<dbReference type="Gene3D" id="2.30.29.30">
    <property type="entry name" value="Pleckstrin-homology domain (PH domain)/Phosphotyrosine-binding domain (PTB)"/>
    <property type="match status" value="1"/>
</dbReference>
<evidence type="ECO:0000313" key="4">
    <source>
        <dbReference type="RefSeq" id="XP_013766700.1"/>
    </source>
</evidence>
<dbReference type="CDD" id="cd00821">
    <property type="entry name" value="PH"/>
    <property type="match status" value="1"/>
</dbReference>
<organism evidence="3 4">
    <name type="scientific">Pundamilia nyererei</name>
    <dbReference type="NCBI Taxonomy" id="303518"/>
    <lineage>
        <taxon>Eukaryota</taxon>
        <taxon>Metazoa</taxon>
        <taxon>Chordata</taxon>
        <taxon>Craniata</taxon>
        <taxon>Vertebrata</taxon>
        <taxon>Euteleostomi</taxon>
        <taxon>Actinopterygii</taxon>
        <taxon>Neopterygii</taxon>
        <taxon>Teleostei</taxon>
        <taxon>Neoteleostei</taxon>
        <taxon>Acanthomorphata</taxon>
        <taxon>Ovalentaria</taxon>
        <taxon>Cichlomorphae</taxon>
        <taxon>Cichliformes</taxon>
        <taxon>Cichlidae</taxon>
        <taxon>African cichlids</taxon>
        <taxon>Pseudocrenilabrinae</taxon>
        <taxon>Haplochromini</taxon>
        <taxon>Pundamilia</taxon>
    </lineage>
</organism>
<dbReference type="Proteomes" id="UP000695023">
    <property type="component" value="Unplaced"/>
</dbReference>
<dbReference type="SUPFAM" id="SSF50729">
    <property type="entry name" value="PH domain-like"/>
    <property type="match status" value="1"/>
</dbReference>
<dbReference type="AlphaFoldDB" id="A0A9Y6JDX2"/>
<name>A0A9Y6JDX2_9CICH</name>
<reference evidence="4" key="1">
    <citation type="submission" date="2025-08" db="UniProtKB">
        <authorList>
            <consortium name="RefSeq"/>
        </authorList>
    </citation>
    <scope>IDENTIFICATION</scope>
</reference>
<feature type="domain" description="PH" evidence="2">
    <location>
        <begin position="7"/>
        <end position="107"/>
    </location>
</feature>
<dbReference type="PROSITE" id="PS50003">
    <property type="entry name" value="PH_DOMAIN"/>
    <property type="match status" value="1"/>
</dbReference>
<feature type="compositionally biased region" description="Polar residues" evidence="1">
    <location>
        <begin position="272"/>
        <end position="282"/>
    </location>
</feature>
<keyword evidence="3" id="KW-1185">Reference proteome</keyword>
<dbReference type="Pfam" id="PF00169">
    <property type="entry name" value="PH"/>
    <property type="match status" value="1"/>
</dbReference>